<protein>
    <recommendedName>
        <fullName evidence="4">ATP-binding protein</fullName>
    </recommendedName>
</protein>
<name>A0ABQ3C9Q7_9ACTN</name>
<keyword evidence="3" id="KW-1185">Reference proteome</keyword>
<evidence type="ECO:0000313" key="2">
    <source>
        <dbReference type="EMBL" id="GGZ66722.1"/>
    </source>
</evidence>
<proteinExistence type="predicted"/>
<accession>A0ABQ3C9Q7</accession>
<organism evidence="2 3">
    <name type="scientific">Streptomyces rubiginosohelvolus</name>
    <dbReference type="NCBI Taxonomy" id="67362"/>
    <lineage>
        <taxon>Bacteria</taxon>
        <taxon>Bacillati</taxon>
        <taxon>Actinomycetota</taxon>
        <taxon>Actinomycetes</taxon>
        <taxon>Kitasatosporales</taxon>
        <taxon>Streptomycetaceae</taxon>
        <taxon>Streptomyces</taxon>
    </lineage>
</organism>
<feature type="region of interest" description="Disordered" evidence="1">
    <location>
        <begin position="1126"/>
        <end position="1149"/>
    </location>
</feature>
<reference evidence="3" key="1">
    <citation type="journal article" date="2019" name="Int. J. Syst. Evol. Microbiol.">
        <title>The Global Catalogue of Microorganisms (GCM) 10K type strain sequencing project: providing services to taxonomists for standard genome sequencing and annotation.</title>
        <authorList>
            <consortium name="The Broad Institute Genomics Platform"/>
            <consortium name="The Broad Institute Genome Sequencing Center for Infectious Disease"/>
            <person name="Wu L."/>
            <person name="Ma J."/>
        </authorList>
    </citation>
    <scope>NUCLEOTIDE SEQUENCE [LARGE SCALE GENOMIC DNA]</scope>
    <source>
        <strain evidence="3">JCM 4602</strain>
    </source>
</reference>
<evidence type="ECO:0000256" key="1">
    <source>
        <dbReference type="SAM" id="MobiDB-lite"/>
    </source>
</evidence>
<feature type="region of interest" description="Disordered" evidence="1">
    <location>
        <begin position="775"/>
        <end position="799"/>
    </location>
</feature>
<sequence length="1226" mass="134509">MTTATQPSARTRAKHTGAQIPAGISFVGTEFRSTNLERDVYDADLHSPYVGVRAFDVLDRVGNALGDLKRSRAWSFTGPYGSGKSTLSNLIDALLGHDTNRRAAAHEAVSATHPALAQEIAENRDTHPGDGFLGAVTTARREPLAVTVHRALQTAVERKWKKRVPKDIASVMAACAETDVPTTDSLLNAVTTLCGRAPLLLIIDEFGKTLEHLVSVEANRKNADSDVFLLQLLAEKGAGAKGLPLYIFTLQHLAFSDYTSRSNSVQTQEWAKIQGRFEDVTFAPNLGDALYLLQRKLDHSALPEQSHKLIKAQAQAAHGIWRHQSLHSVVDVSVESFANLYPLHPLTAVAAPLMASQIGQNDRSLSGFLVNDEPFTVRRSLDTFAASSPERASTLRIPQLYDFFFSAGRTTILASSKASRWLEINTRLEEANGLPEEDQSLLKAIGVLNLIDADGMLRATPAMIQFALNDPIDATDVNRFEQLKKRLDKLVKDGLVVHREYSDEYRIWQGTDVDIDARVSEIASQLQPDDVVRYFNKHLGTNVLPNAVAAGAHSQLTGMQRHFVTAVSHKTEKLRGPKIVQDAADGMLVFHLGELKNSPRVDSPLPVVVGLTRNPQAVLAAGTTLVALQDLMGDEELDHVARREIKERAGEFSQKITALLAEAFRPGSDESSWYLWASGEDTDGDPAQELSARSYAGLVSEACNVVYHQTPHVRNEMVGRHQLTSNAARTRREVLTAMIEKTGLARLGWPEDKFPAERALYDGVVEHLGLHRATGEVSGGASSGGTLHTHGMARPNAEKNSSVMPVWEALEEALSEATEPTPIVDIYERLMAAPYGVKAGVVPILVVAGLILRGNDVALFEEGNYCPRLTAAIVERLNVPYPERFTVKSTPVDRGQRRLVLDGLVKSLDVDIPRSRANRNPALLAVTRGMLDRILVLDQYSRKTQRLSEDTLAVRDVLSRATDPDNLVFEELPEALGFEEITPGTKKDAEAAESFIERLTSALNELTGASESLQRYVVDTLAKEFRLPATSITELRAGLAERLQGFADASLEVSLHGFVSRVTNEMLPDDDWLGTVVVQLVNQALGDWTDRDMDRFPRVVQDRARALDRVSHLYSVTEAEEVEDLEEAEAKDSPVTVRSAATKRAKPKPRQIDTHLLTLTTPQGAEERTLIHVPKKSRNAADKLVVSVIRQAEEALGPDGARILLAALAERLSQQDSATSERKEQP</sequence>
<evidence type="ECO:0008006" key="4">
    <source>
        <dbReference type="Google" id="ProtNLM"/>
    </source>
</evidence>
<dbReference type="Proteomes" id="UP000624183">
    <property type="component" value="Unassembled WGS sequence"/>
</dbReference>
<evidence type="ECO:0000313" key="3">
    <source>
        <dbReference type="Proteomes" id="UP000624183"/>
    </source>
</evidence>
<comment type="caution">
    <text evidence="2">The sequence shown here is derived from an EMBL/GenBank/DDBJ whole genome shotgun (WGS) entry which is preliminary data.</text>
</comment>
<dbReference type="EMBL" id="BMUW01000009">
    <property type="protein sequence ID" value="GGZ66722.1"/>
    <property type="molecule type" value="Genomic_DNA"/>
</dbReference>
<gene>
    <name evidence="2" type="ORF">GCM10010328_47290</name>
</gene>